<evidence type="ECO:0000313" key="2">
    <source>
        <dbReference type="Proteomes" id="UP000243096"/>
    </source>
</evidence>
<keyword evidence="2" id="KW-1185">Reference proteome</keyword>
<gene>
    <name evidence="1" type="ORF">B0O95_102222</name>
</gene>
<comment type="caution">
    <text evidence="1">The sequence shown here is derived from an EMBL/GenBank/DDBJ whole genome shotgun (WGS) entry which is preliminary data.</text>
</comment>
<dbReference type="Proteomes" id="UP000243096">
    <property type="component" value="Unassembled WGS sequence"/>
</dbReference>
<name>A0A2P5KDN5_9BURK</name>
<dbReference type="AlphaFoldDB" id="A0A2P5KDN5"/>
<accession>A0A2P5KDN5</accession>
<proteinExistence type="predicted"/>
<sequence>MGEEVENERGDIGEDKVRSGIQSIEVGFKLLEVLTNKPHAMMLRDLAQRYELGDFTLQIGLARLVRVDGMKLANRIDQTA</sequence>
<organism evidence="1 2">
    <name type="scientific">Mycetohabitans endofungorum</name>
    <dbReference type="NCBI Taxonomy" id="417203"/>
    <lineage>
        <taxon>Bacteria</taxon>
        <taxon>Pseudomonadati</taxon>
        <taxon>Pseudomonadota</taxon>
        <taxon>Betaproteobacteria</taxon>
        <taxon>Burkholderiales</taxon>
        <taxon>Burkholderiaceae</taxon>
        <taxon>Mycetohabitans</taxon>
    </lineage>
</organism>
<protein>
    <submittedName>
        <fullName evidence="1">Uncharacterized protein</fullName>
    </submittedName>
</protein>
<reference evidence="1 2" key="1">
    <citation type="submission" date="2018-01" db="EMBL/GenBank/DDBJ databases">
        <title>Genomic Encyclopedia of Type Strains, Phase III (KMG-III): the genomes of soil and plant-associated and newly described type strains.</title>
        <authorList>
            <person name="Whitman W."/>
        </authorList>
    </citation>
    <scope>NUCLEOTIDE SEQUENCE [LARGE SCALE GENOMIC DNA]</scope>
    <source>
        <strain evidence="1 2">HKI456</strain>
    </source>
</reference>
<dbReference type="EMBL" id="PRDW01000002">
    <property type="protein sequence ID" value="PPB84821.1"/>
    <property type="molecule type" value="Genomic_DNA"/>
</dbReference>
<evidence type="ECO:0000313" key="1">
    <source>
        <dbReference type="EMBL" id="PPB84821.1"/>
    </source>
</evidence>